<evidence type="ECO:0000313" key="2">
    <source>
        <dbReference type="EMBL" id="KAF2891622.1"/>
    </source>
</evidence>
<dbReference type="EMBL" id="VTPC01026976">
    <property type="protein sequence ID" value="KAF2891622.1"/>
    <property type="molecule type" value="Genomic_DNA"/>
</dbReference>
<gene>
    <name evidence="2" type="ORF">ILUMI_14551</name>
</gene>
<proteinExistence type="predicted"/>
<feature type="region of interest" description="Disordered" evidence="1">
    <location>
        <begin position="88"/>
        <end position="124"/>
    </location>
</feature>
<feature type="non-terminal residue" evidence="2">
    <location>
        <position position="1"/>
    </location>
</feature>
<protein>
    <submittedName>
        <fullName evidence="2">Uncharacterized protein</fullName>
    </submittedName>
</protein>
<organism evidence="2 3">
    <name type="scientific">Ignelater luminosus</name>
    <name type="common">Cucubano</name>
    <name type="synonym">Pyrophorus luminosus</name>
    <dbReference type="NCBI Taxonomy" id="2038154"/>
    <lineage>
        <taxon>Eukaryota</taxon>
        <taxon>Metazoa</taxon>
        <taxon>Ecdysozoa</taxon>
        <taxon>Arthropoda</taxon>
        <taxon>Hexapoda</taxon>
        <taxon>Insecta</taxon>
        <taxon>Pterygota</taxon>
        <taxon>Neoptera</taxon>
        <taxon>Endopterygota</taxon>
        <taxon>Coleoptera</taxon>
        <taxon>Polyphaga</taxon>
        <taxon>Elateriformia</taxon>
        <taxon>Elateroidea</taxon>
        <taxon>Elateridae</taxon>
        <taxon>Agrypninae</taxon>
        <taxon>Pyrophorini</taxon>
        <taxon>Ignelater</taxon>
    </lineage>
</organism>
<name>A0A8K0CWC7_IGNLU</name>
<feature type="compositionally biased region" description="Basic and acidic residues" evidence="1">
    <location>
        <begin position="92"/>
        <end position="115"/>
    </location>
</feature>
<evidence type="ECO:0000313" key="3">
    <source>
        <dbReference type="Proteomes" id="UP000801492"/>
    </source>
</evidence>
<accession>A0A8K0CWC7</accession>
<sequence length="134" mass="15085">MVVPKGCKQVCQTVLSEKGEQVTLVGVVTASEEAFSPVYIFPKVRYEEEFLNVAFLGSIALTIPREYKEKSRKIAAINIKRNLNEATKQKKIQGERSDENEIDEKELCQEPRGSDVDFDVGDEGSEIRLGDFEL</sequence>
<dbReference type="Proteomes" id="UP000801492">
    <property type="component" value="Unassembled WGS sequence"/>
</dbReference>
<keyword evidence="3" id="KW-1185">Reference proteome</keyword>
<reference evidence="2" key="1">
    <citation type="submission" date="2019-08" db="EMBL/GenBank/DDBJ databases">
        <title>The genome of the North American firefly Photinus pyralis.</title>
        <authorList>
            <consortium name="Photinus pyralis genome working group"/>
            <person name="Fallon T.R."/>
            <person name="Sander Lower S.E."/>
            <person name="Weng J.-K."/>
        </authorList>
    </citation>
    <scope>NUCLEOTIDE SEQUENCE</scope>
    <source>
        <strain evidence="2">TRF0915ILg1</strain>
        <tissue evidence="2">Whole body</tissue>
    </source>
</reference>
<comment type="caution">
    <text evidence="2">The sequence shown here is derived from an EMBL/GenBank/DDBJ whole genome shotgun (WGS) entry which is preliminary data.</text>
</comment>
<evidence type="ECO:0000256" key="1">
    <source>
        <dbReference type="SAM" id="MobiDB-lite"/>
    </source>
</evidence>
<dbReference type="AlphaFoldDB" id="A0A8K0CWC7"/>